<keyword evidence="3 7" id="KW-0812">Transmembrane</keyword>
<feature type="transmembrane region" description="Helical" evidence="7">
    <location>
        <begin position="248"/>
        <end position="271"/>
    </location>
</feature>
<dbReference type="GeneID" id="102801245"/>
<name>A0ABM0M9L0_SACKO</name>
<dbReference type="InterPro" id="IPR006904">
    <property type="entry name" value="DUF716"/>
</dbReference>
<evidence type="ECO:0000313" key="8">
    <source>
        <dbReference type="Proteomes" id="UP000694865"/>
    </source>
</evidence>
<organism evidence="8 9">
    <name type="scientific">Saccoglossus kowalevskii</name>
    <name type="common">Acorn worm</name>
    <dbReference type="NCBI Taxonomy" id="10224"/>
    <lineage>
        <taxon>Eukaryota</taxon>
        <taxon>Metazoa</taxon>
        <taxon>Hemichordata</taxon>
        <taxon>Enteropneusta</taxon>
        <taxon>Harrimaniidae</taxon>
        <taxon>Saccoglossus</taxon>
    </lineage>
</organism>
<feature type="transmembrane region" description="Helical" evidence="7">
    <location>
        <begin position="146"/>
        <end position="163"/>
    </location>
</feature>
<dbReference type="RefSeq" id="XP_006816701.1">
    <property type="nucleotide sequence ID" value="XM_006816638.1"/>
</dbReference>
<feature type="transmembrane region" description="Helical" evidence="7">
    <location>
        <begin position="114"/>
        <end position="134"/>
    </location>
</feature>
<evidence type="ECO:0000313" key="9">
    <source>
        <dbReference type="RefSeq" id="XP_006816701.1"/>
    </source>
</evidence>
<evidence type="ECO:0000256" key="7">
    <source>
        <dbReference type="SAM" id="Phobius"/>
    </source>
</evidence>
<evidence type="ECO:0000256" key="1">
    <source>
        <dbReference type="ARBA" id="ARBA00004141"/>
    </source>
</evidence>
<evidence type="ECO:0000256" key="4">
    <source>
        <dbReference type="ARBA" id="ARBA00022989"/>
    </source>
</evidence>
<dbReference type="InterPro" id="IPR042127">
    <property type="entry name" value="TMEM45"/>
</dbReference>
<evidence type="ECO:0000256" key="3">
    <source>
        <dbReference type="ARBA" id="ARBA00022692"/>
    </source>
</evidence>
<proteinExistence type="inferred from homology"/>
<protein>
    <submittedName>
        <fullName evidence="9">Transmembrane protein 45B-like</fullName>
    </submittedName>
</protein>
<dbReference type="Proteomes" id="UP000694865">
    <property type="component" value="Unplaced"/>
</dbReference>
<dbReference type="PANTHER" id="PTHR16007:SF15">
    <property type="entry name" value="TRANSMEMBRANE PROTEIN 45B"/>
    <property type="match status" value="1"/>
</dbReference>
<keyword evidence="4 7" id="KW-1133">Transmembrane helix</keyword>
<comment type="subcellular location">
    <subcellularLocation>
        <location evidence="1">Membrane</location>
        <topology evidence="1">Multi-pass membrane protein</topology>
    </subcellularLocation>
</comment>
<gene>
    <name evidence="9" type="primary">LOC102801245</name>
</gene>
<feature type="transmembrane region" description="Helical" evidence="7">
    <location>
        <begin position="175"/>
        <end position="196"/>
    </location>
</feature>
<feature type="compositionally biased region" description="Basic and acidic residues" evidence="6">
    <location>
        <begin position="284"/>
        <end position="293"/>
    </location>
</feature>
<keyword evidence="8" id="KW-1185">Reference proteome</keyword>
<dbReference type="Pfam" id="PF04819">
    <property type="entry name" value="DUF716"/>
    <property type="match status" value="1"/>
</dbReference>
<dbReference type="PANTHER" id="PTHR16007">
    <property type="entry name" value="EPIDIDYMAL MEMBRANE PROTEIN E9-RELATED"/>
    <property type="match status" value="1"/>
</dbReference>
<keyword evidence="5 7" id="KW-0472">Membrane</keyword>
<sequence>MGKLGREMHFERCYYWPCYPWIFHRSPRGLVHVKNSYRFVKSNYTSVQPLTEPSDDGRHNFFSKFLRRPAEFWEGAALLVLSCIGFIGEQSIPYSKWELFNATEPTPTVCTPAEWQHCTMYAFFITYAIVLLLSRTCVSGLRSYETFFCALAFFSEALLFYFHSQQRNSLLDYTVHSMIVLAATMTAIISTAEIWMVNDTLLPFLRSATIMLQGTWFLQIASMLTGQWEGKCSPWTDSHANAMFATMAVGWHLAVSILFTFGILGIVSFICDKGKSSESPSPTIKDDAQHEPLLHTYKT</sequence>
<evidence type="ECO:0000256" key="6">
    <source>
        <dbReference type="SAM" id="MobiDB-lite"/>
    </source>
</evidence>
<accession>A0ABM0M9L0</accession>
<feature type="region of interest" description="Disordered" evidence="6">
    <location>
        <begin position="277"/>
        <end position="299"/>
    </location>
</feature>
<reference evidence="9" key="1">
    <citation type="submission" date="2025-08" db="UniProtKB">
        <authorList>
            <consortium name="RefSeq"/>
        </authorList>
    </citation>
    <scope>IDENTIFICATION</scope>
    <source>
        <tissue evidence="9">Testes</tissue>
    </source>
</reference>
<evidence type="ECO:0000256" key="2">
    <source>
        <dbReference type="ARBA" id="ARBA00006948"/>
    </source>
</evidence>
<comment type="similarity">
    <text evidence="2">Belongs to the TMEM45 family.</text>
</comment>
<evidence type="ECO:0000256" key="5">
    <source>
        <dbReference type="ARBA" id="ARBA00023136"/>
    </source>
</evidence>